<dbReference type="STRING" id="1231657.A0A1Y1YHV3"/>
<feature type="chain" id="PRO_5012372619" description="Heme haloperoxidase family profile domain-containing protein" evidence="1">
    <location>
        <begin position="19"/>
        <end position="309"/>
    </location>
</feature>
<organism evidence="2 3">
    <name type="scientific">Clohesyomyces aquaticus</name>
    <dbReference type="NCBI Taxonomy" id="1231657"/>
    <lineage>
        <taxon>Eukaryota</taxon>
        <taxon>Fungi</taxon>
        <taxon>Dikarya</taxon>
        <taxon>Ascomycota</taxon>
        <taxon>Pezizomycotina</taxon>
        <taxon>Dothideomycetes</taxon>
        <taxon>Pleosporomycetidae</taxon>
        <taxon>Pleosporales</taxon>
        <taxon>Lindgomycetaceae</taxon>
        <taxon>Clohesyomyces</taxon>
    </lineage>
</organism>
<gene>
    <name evidence="2" type="ORF">BCR34DRAFT_548575</name>
</gene>
<reference evidence="2 3" key="1">
    <citation type="submission" date="2016-07" db="EMBL/GenBank/DDBJ databases">
        <title>Pervasive Adenine N6-methylation of Active Genes in Fungi.</title>
        <authorList>
            <consortium name="DOE Joint Genome Institute"/>
            <person name="Mondo S.J."/>
            <person name="Dannebaum R.O."/>
            <person name="Kuo R.C."/>
            <person name="Labutti K."/>
            <person name="Haridas S."/>
            <person name="Kuo A."/>
            <person name="Salamov A."/>
            <person name="Ahrendt S.R."/>
            <person name="Lipzen A."/>
            <person name="Sullivan W."/>
            <person name="Andreopoulos W.B."/>
            <person name="Clum A."/>
            <person name="Lindquist E."/>
            <person name="Daum C."/>
            <person name="Ramamoorthy G.K."/>
            <person name="Gryganskyi A."/>
            <person name="Culley D."/>
            <person name="Magnuson J.K."/>
            <person name="James T.Y."/>
            <person name="O'Malley M.A."/>
            <person name="Stajich J.E."/>
            <person name="Spatafora J.W."/>
            <person name="Visel A."/>
            <person name="Grigoriev I.V."/>
        </authorList>
    </citation>
    <scope>NUCLEOTIDE SEQUENCE [LARGE SCALE GENOMIC DNA]</scope>
    <source>
        <strain evidence="2 3">CBS 115471</strain>
    </source>
</reference>
<keyword evidence="1" id="KW-0732">Signal</keyword>
<proteinExistence type="predicted"/>
<dbReference type="GO" id="GO:0020037">
    <property type="term" value="F:heme binding"/>
    <property type="evidence" value="ECO:0007669"/>
    <property type="project" value="InterPro"/>
</dbReference>
<evidence type="ECO:0000256" key="1">
    <source>
        <dbReference type="SAM" id="SignalP"/>
    </source>
</evidence>
<dbReference type="Proteomes" id="UP000193144">
    <property type="component" value="Unassembled WGS sequence"/>
</dbReference>
<dbReference type="InterPro" id="IPR012292">
    <property type="entry name" value="Globin/Proto"/>
</dbReference>
<dbReference type="OrthoDB" id="2110578at2759"/>
<protein>
    <recommendedName>
        <fullName evidence="4">Heme haloperoxidase family profile domain-containing protein</fullName>
    </recommendedName>
</protein>
<evidence type="ECO:0008006" key="4">
    <source>
        <dbReference type="Google" id="ProtNLM"/>
    </source>
</evidence>
<evidence type="ECO:0000313" key="3">
    <source>
        <dbReference type="Proteomes" id="UP000193144"/>
    </source>
</evidence>
<name>A0A1Y1YHV3_9PLEO</name>
<dbReference type="GO" id="GO:0019825">
    <property type="term" value="F:oxygen binding"/>
    <property type="evidence" value="ECO:0007669"/>
    <property type="project" value="InterPro"/>
</dbReference>
<comment type="caution">
    <text evidence="2">The sequence shown here is derived from an EMBL/GenBank/DDBJ whole genome shotgun (WGS) entry which is preliminary data.</text>
</comment>
<feature type="signal peptide" evidence="1">
    <location>
        <begin position="1"/>
        <end position="18"/>
    </location>
</feature>
<evidence type="ECO:0000313" key="2">
    <source>
        <dbReference type="EMBL" id="ORX97508.1"/>
    </source>
</evidence>
<dbReference type="EMBL" id="MCFA01000233">
    <property type="protein sequence ID" value="ORX97508.1"/>
    <property type="molecule type" value="Genomic_DNA"/>
</dbReference>
<sequence length="309" mass="32238">MRFSSSIALMGAATGAVAQNMSVCDKYTTALLKENNSTNQLTLLTLLVNTVVIGNYTQPNKNAVPGILAKGTYKGEEVNLLPYFDGTLMSSNRGGKSGVSINFLDDGGAAPLMMNMPSKTTTSNQYFLLTHLYQFFGKLLGCSTYGQMGFPAYTGHDMGSTHAFMDLDPSEFGYFVTQVGLAATSFGVSTEDVTAVATALQKLFGYRCSPPATVIPEMGPTLNSICQNDKCPLDPMALCSAYPNNGVVMEPMMANNTNMTMPSGTPTGPMMPGASSTMAGAPPQSTGAAMKESVGVGAVIGAVALALAL</sequence>
<dbReference type="Gene3D" id="1.10.490.10">
    <property type="entry name" value="Globins"/>
    <property type="match status" value="1"/>
</dbReference>
<keyword evidence="3" id="KW-1185">Reference proteome</keyword>
<dbReference type="AlphaFoldDB" id="A0A1Y1YHV3"/>
<accession>A0A1Y1YHV3</accession>